<dbReference type="AlphaFoldDB" id="A0A1A9I3C8"/>
<reference evidence="2 3" key="1">
    <citation type="submission" date="2016-05" db="EMBL/GenBank/DDBJ databases">
        <title>Niabella ginsenosidivorans BS26 whole genome sequencing.</title>
        <authorList>
            <person name="Im W.T."/>
            <person name="Siddiqi M.Z."/>
        </authorList>
    </citation>
    <scope>NUCLEOTIDE SEQUENCE [LARGE SCALE GENOMIC DNA]</scope>
    <source>
        <strain evidence="2 3">BS26</strain>
    </source>
</reference>
<accession>A0A1A9I3C8</accession>
<feature type="signal peptide" evidence="1">
    <location>
        <begin position="1"/>
        <end position="19"/>
    </location>
</feature>
<evidence type="ECO:0008006" key="4">
    <source>
        <dbReference type="Google" id="ProtNLM"/>
    </source>
</evidence>
<dbReference type="InterPro" id="IPR008969">
    <property type="entry name" value="CarboxyPept-like_regulatory"/>
</dbReference>
<evidence type="ECO:0000313" key="3">
    <source>
        <dbReference type="Proteomes" id="UP000077667"/>
    </source>
</evidence>
<gene>
    <name evidence="2" type="ORF">A8C56_15445</name>
</gene>
<name>A0A1A9I3C8_9BACT</name>
<keyword evidence="1" id="KW-0732">Signal</keyword>
<sequence length="240" mass="26906">MLRTLFICSLLLIAATAPAQTKTYLRGNIFLYSNDTPVPGATITNLTTKQTSISTSAGTYEIPASNKDIVVFSSTGLKSDTVKVEEQLLKTGYDVGLTVDGTMLKNVTVSSNYQLDSIRRRNDYARIYEKQPGLTGGNTPQAGAGIVLSPVSFFSKKARRTRQLRKQLNKQEEDAYIDYVFSPLWVSKLTGLTGDSLHLFLYQYRPTYEQARALDRPSMIAYINDKYKEFTRKKIKRGTL</sequence>
<evidence type="ECO:0000256" key="1">
    <source>
        <dbReference type="SAM" id="SignalP"/>
    </source>
</evidence>
<dbReference type="SUPFAM" id="SSF49464">
    <property type="entry name" value="Carboxypeptidase regulatory domain-like"/>
    <property type="match status" value="1"/>
</dbReference>
<dbReference type="STRING" id="1176587.A8C56_15445"/>
<protein>
    <recommendedName>
        <fullName evidence="4">DUF4369 domain-containing protein</fullName>
    </recommendedName>
</protein>
<dbReference type="OrthoDB" id="1118857at2"/>
<proteinExistence type="predicted"/>
<evidence type="ECO:0000313" key="2">
    <source>
        <dbReference type="EMBL" id="ANH82177.1"/>
    </source>
</evidence>
<dbReference type="EMBL" id="CP015772">
    <property type="protein sequence ID" value="ANH82177.1"/>
    <property type="molecule type" value="Genomic_DNA"/>
</dbReference>
<organism evidence="2 3">
    <name type="scientific">Niabella ginsenosidivorans</name>
    <dbReference type="NCBI Taxonomy" id="1176587"/>
    <lineage>
        <taxon>Bacteria</taxon>
        <taxon>Pseudomonadati</taxon>
        <taxon>Bacteroidota</taxon>
        <taxon>Chitinophagia</taxon>
        <taxon>Chitinophagales</taxon>
        <taxon>Chitinophagaceae</taxon>
        <taxon>Niabella</taxon>
    </lineage>
</organism>
<keyword evidence="3" id="KW-1185">Reference proteome</keyword>
<dbReference type="KEGG" id="nia:A8C56_15445"/>
<dbReference type="Proteomes" id="UP000077667">
    <property type="component" value="Chromosome"/>
</dbReference>
<feature type="chain" id="PRO_5008389780" description="DUF4369 domain-containing protein" evidence="1">
    <location>
        <begin position="20"/>
        <end position="240"/>
    </location>
</feature>